<organism evidence="1 2">
    <name type="scientific">Pseudonocardia asaccharolytica DSM 44247 = NBRC 16224</name>
    <dbReference type="NCBI Taxonomy" id="1123024"/>
    <lineage>
        <taxon>Bacteria</taxon>
        <taxon>Bacillati</taxon>
        <taxon>Actinomycetota</taxon>
        <taxon>Actinomycetes</taxon>
        <taxon>Pseudonocardiales</taxon>
        <taxon>Pseudonocardiaceae</taxon>
        <taxon>Pseudonocardia</taxon>
    </lineage>
</organism>
<dbReference type="InterPro" id="IPR029033">
    <property type="entry name" value="His_PPase_superfam"/>
</dbReference>
<dbReference type="PANTHER" id="PTHR48100:SF1">
    <property type="entry name" value="HISTIDINE PHOSPHATASE FAMILY PROTEIN-RELATED"/>
    <property type="match status" value="1"/>
</dbReference>
<comment type="caution">
    <text evidence="1">The sequence shown here is derived from an EMBL/GenBank/DDBJ whole genome shotgun (WGS) entry which is preliminary data.</text>
</comment>
<dbReference type="OrthoDB" id="3575414at2"/>
<dbReference type="STRING" id="1123024.GCA_000423625_05017"/>
<evidence type="ECO:0008006" key="3">
    <source>
        <dbReference type="Google" id="ProtNLM"/>
    </source>
</evidence>
<dbReference type="SUPFAM" id="SSF53254">
    <property type="entry name" value="Phosphoglycerate mutase-like"/>
    <property type="match status" value="1"/>
</dbReference>
<dbReference type="AlphaFoldDB" id="A0A511D8A3"/>
<evidence type="ECO:0000313" key="2">
    <source>
        <dbReference type="Proteomes" id="UP000321328"/>
    </source>
</evidence>
<dbReference type="PANTHER" id="PTHR48100">
    <property type="entry name" value="BROAD-SPECIFICITY PHOSPHATASE YOR283W-RELATED"/>
    <property type="match status" value="1"/>
</dbReference>
<dbReference type="GO" id="GO:0005737">
    <property type="term" value="C:cytoplasm"/>
    <property type="evidence" value="ECO:0007669"/>
    <property type="project" value="TreeGrafter"/>
</dbReference>
<proteinExistence type="predicted"/>
<dbReference type="InterPro" id="IPR013078">
    <property type="entry name" value="His_Pase_superF_clade-1"/>
</dbReference>
<dbReference type="Gene3D" id="3.40.50.1240">
    <property type="entry name" value="Phosphoglycerate mutase-like"/>
    <property type="match status" value="1"/>
</dbReference>
<dbReference type="RefSeq" id="WP_028932066.1">
    <property type="nucleotide sequence ID" value="NZ_AUII01000067.1"/>
</dbReference>
<reference evidence="1 2" key="1">
    <citation type="submission" date="2019-07" db="EMBL/GenBank/DDBJ databases">
        <title>Whole genome shotgun sequence of Pseudonocardia asaccharolytica NBRC 16224.</title>
        <authorList>
            <person name="Hosoyama A."/>
            <person name="Uohara A."/>
            <person name="Ohji S."/>
            <person name="Ichikawa N."/>
        </authorList>
    </citation>
    <scope>NUCLEOTIDE SEQUENCE [LARGE SCALE GENOMIC DNA]</scope>
    <source>
        <strain evidence="1 2">NBRC 16224</strain>
    </source>
</reference>
<evidence type="ECO:0000313" key="1">
    <source>
        <dbReference type="EMBL" id="GEL21031.1"/>
    </source>
</evidence>
<dbReference type="EMBL" id="BJVI01000152">
    <property type="protein sequence ID" value="GEL21031.1"/>
    <property type="molecule type" value="Genomic_DNA"/>
</dbReference>
<dbReference type="Proteomes" id="UP000321328">
    <property type="component" value="Unassembled WGS sequence"/>
</dbReference>
<gene>
    <name evidence="1" type="ORF">PA7_48680</name>
</gene>
<protein>
    <recommendedName>
        <fullName evidence="3">Phosphoglycerate mutase</fullName>
    </recommendedName>
</protein>
<name>A0A511D8A3_9PSEU</name>
<dbReference type="GO" id="GO:0016791">
    <property type="term" value="F:phosphatase activity"/>
    <property type="evidence" value="ECO:0007669"/>
    <property type="project" value="TreeGrafter"/>
</dbReference>
<dbReference type="Pfam" id="PF00300">
    <property type="entry name" value="His_Phos_1"/>
    <property type="match status" value="1"/>
</dbReference>
<dbReference type="SMART" id="SM00855">
    <property type="entry name" value="PGAM"/>
    <property type="match status" value="1"/>
</dbReference>
<keyword evidence="2" id="KW-1185">Reference proteome</keyword>
<sequence>MSVGRPAPGSLTVHLIRHGQTASYDEDTGLTELGRRQAIGRGVQLAALCRDGDQIRFGYAPTVRTRATAELLQAAVLQRVAELGITLKDGGIQPEPGFRNVQVWTDEGPMEPTRARGRHLELLAADAGIPRGWVSEARQFWCAHEATGDAMTFWLKTPLLWHEPPASVVQRMLLVSLGRVAEGIGQHLFVATHSGCLRALVACVAGTDLGEPDNAEEVTLELAAGSDVVAVSYRDHRWQARIPTALLNWSAT</sequence>
<dbReference type="InterPro" id="IPR050275">
    <property type="entry name" value="PGM_Phosphatase"/>
</dbReference>
<accession>A0A511D8A3</accession>